<sequence>MTSEHNHLQTQIRFNCKKCRFSTKDQNRYRTHESLHNDIKFACSHCTYVSYTKGEFQRHLVTHTGKFPYTCEYCGYGAVRNDYIIKHIKRIHGDGRIQCSLSGDLKNASVNLIQSQISNNADGVLQNMVSSVSEVIDLTNDPDHCTFQTTVDSNGNKMNCNSRDLLEVEVMSPAQHQLHPGLPLMVVAPSVFRVPPNCFAQVVEVRPVNSTFHLILKFLEKPDVEVKKEKTFDEKGFENNINPVFLYQHPVVATSSTLGSTVPPDCNNLAEASQNSLSTIEEASNNNLMYSFESQGANDTRSNNILECLTQEHIESVSPVSEGPFISSVFSLSSGSKNLLEGIHWENCSTGSIRQSPIQDSVDSLLPLNTPKAQTVHLITAQVNSVLENDKQSPHHNSNAQHDDKKQNVEMATSLSNGESLPIHEKSERQNSLPYKHQQTNPNAQIHTKESILGAKPQTLFLSCDRSVIMQPVSCAVQNVPKMSSEQLTSFNTFVTATKYSDTKLVTEANINKNLRNDKMQMSLNNDTYEKQPLKMAKKQSRIERNYSKLRVKTSFKTLRSSSNDTLLKHSRVLRLLPVMADQLLKIPDFNQPVVVLNHPDVDTQETLSIMKTINKFEGKIIQVILSKQMCKPKSCVV</sequence>
<dbReference type="GO" id="GO:0008270">
    <property type="term" value="F:zinc ion binding"/>
    <property type="evidence" value="ECO:0007669"/>
    <property type="project" value="UniProtKB-KW"/>
</dbReference>
<dbReference type="InterPro" id="IPR013087">
    <property type="entry name" value="Znf_C2H2_type"/>
</dbReference>
<dbReference type="PANTHER" id="PTHR24379:SF121">
    <property type="entry name" value="C2H2-TYPE DOMAIN-CONTAINING PROTEIN"/>
    <property type="match status" value="1"/>
</dbReference>
<dbReference type="EMBL" id="JAACNH010000001">
    <property type="protein sequence ID" value="KAG8453508.1"/>
    <property type="molecule type" value="Genomic_DNA"/>
</dbReference>
<evidence type="ECO:0000259" key="7">
    <source>
        <dbReference type="PROSITE" id="PS50157"/>
    </source>
</evidence>
<accession>A0A8T2KA59</accession>
<feature type="domain" description="C2H2-type" evidence="7">
    <location>
        <begin position="41"/>
        <end position="68"/>
    </location>
</feature>
<dbReference type="PROSITE" id="PS50157">
    <property type="entry name" value="ZINC_FINGER_C2H2_2"/>
    <property type="match status" value="2"/>
</dbReference>
<evidence type="ECO:0000256" key="6">
    <source>
        <dbReference type="SAM" id="MobiDB-lite"/>
    </source>
</evidence>
<organism evidence="8 9">
    <name type="scientific">Hymenochirus boettgeri</name>
    <name type="common">Congo dwarf clawed frog</name>
    <dbReference type="NCBI Taxonomy" id="247094"/>
    <lineage>
        <taxon>Eukaryota</taxon>
        <taxon>Metazoa</taxon>
        <taxon>Chordata</taxon>
        <taxon>Craniata</taxon>
        <taxon>Vertebrata</taxon>
        <taxon>Euteleostomi</taxon>
        <taxon>Amphibia</taxon>
        <taxon>Batrachia</taxon>
        <taxon>Anura</taxon>
        <taxon>Pipoidea</taxon>
        <taxon>Pipidae</taxon>
        <taxon>Pipinae</taxon>
        <taxon>Hymenochirus</taxon>
    </lineage>
</organism>
<protein>
    <recommendedName>
        <fullName evidence="7">C2H2-type domain-containing protein</fullName>
    </recommendedName>
</protein>
<feature type="compositionally biased region" description="Polar residues" evidence="6">
    <location>
        <begin position="430"/>
        <end position="442"/>
    </location>
</feature>
<evidence type="ECO:0000256" key="1">
    <source>
        <dbReference type="ARBA" id="ARBA00022723"/>
    </source>
</evidence>
<name>A0A8T2KA59_9PIPI</name>
<evidence type="ECO:0000313" key="9">
    <source>
        <dbReference type="Proteomes" id="UP000812440"/>
    </source>
</evidence>
<dbReference type="OrthoDB" id="8069632at2759"/>
<keyword evidence="1" id="KW-0479">Metal-binding</keyword>
<evidence type="ECO:0000256" key="2">
    <source>
        <dbReference type="ARBA" id="ARBA00022737"/>
    </source>
</evidence>
<proteinExistence type="predicted"/>
<evidence type="ECO:0000256" key="5">
    <source>
        <dbReference type="PROSITE-ProRule" id="PRU00042"/>
    </source>
</evidence>
<keyword evidence="2" id="KW-0677">Repeat</keyword>
<evidence type="ECO:0000256" key="3">
    <source>
        <dbReference type="ARBA" id="ARBA00022771"/>
    </source>
</evidence>
<dbReference type="SUPFAM" id="SSF57667">
    <property type="entry name" value="beta-beta-alpha zinc fingers"/>
    <property type="match status" value="1"/>
</dbReference>
<dbReference type="Gene3D" id="3.30.160.60">
    <property type="entry name" value="Classic Zinc Finger"/>
    <property type="match status" value="2"/>
</dbReference>
<gene>
    <name evidence="8" type="ORF">GDO86_000220</name>
</gene>
<evidence type="ECO:0000256" key="4">
    <source>
        <dbReference type="ARBA" id="ARBA00022833"/>
    </source>
</evidence>
<feature type="region of interest" description="Disordered" evidence="6">
    <location>
        <begin position="417"/>
        <end position="442"/>
    </location>
</feature>
<keyword evidence="9" id="KW-1185">Reference proteome</keyword>
<keyword evidence="4" id="KW-0862">Zinc</keyword>
<dbReference type="PANTHER" id="PTHR24379">
    <property type="entry name" value="KRAB AND ZINC FINGER DOMAIN-CONTAINING"/>
    <property type="match status" value="1"/>
</dbReference>
<reference evidence="8" key="1">
    <citation type="thesis" date="2020" institute="ProQuest LLC" country="789 East Eisenhower Parkway, Ann Arbor, MI, USA">
        <title>Comparative Genomics and Chromosome Evolution.</title>
        <authorList>
            <person name="Mudd A.B."/>
        </authorList>
    </citation>
    <scope>NUCLEOTIDE SEQUENCE</scope>
    <source>
        <strain evidence="8">Female2</strain>
        <tissue evidence="8">Blood</tissue>
    </source>
</reference>
<evidence type="ECO:0000313" key="8">
    <source>
        <dbReference type="EMBL" id="KAG8453508.1"/>
    </source>
</evidence>
<dbReference type="AlphaFoldDB" id="A0A8T2KA59"/>
<dbReference type="InterPro" id="IPR036236">
    <property type="entry name" value="Znf_C2H2_sf"/>
</dbReference>
<dbReference type="SMART" id="SM00355">
    <property type="entry name" value="ZnF_C2H2"/>
    <property type="match status" value="3"/>
</dbReference>
<feature type="domain" description="C2H2-type" evidence="7">
    <location>
        <begin position="69"/>
        <end position="97"/>
    </location>
</feature>
<comment type="caution">
    <text evidence="8">The sequence shown here is derived from an EMBL/GenBank/DDBJ whole genome shotgun (WGS) entry which is preliminary data.</text>
</comment>
<dbReference type="Proteomes" id="UP000812440">
    <property type="component" value="Chromosome 1"/>
</dbReference>
<keyword evidence="3 5" id="KW-0863">Zinc-finger</keyword>